<evidence type="ECO:0008006" key="4">
    <source>
        <dbReference type="Google" id="ProtNLM"/>
    </source>
</evidence>
<dbReference type="EMBL" id="JBHPBY010000240">
    <property type="protein sequence ID" value="MFC1851905.1"/>
    <property type="molecule type" value="Genomic_DNA"/>
</dbReference>
<dbReference type="InterPro" id="IPR011047">
    <property type="entry name" value="Quinoprotein_ADH-like_sf"/>
</dbReference>
<organism evidence="2 3">
    <name type="scientific">candidate division CSSED10-310 bacterium</name>
    <dbReference type="NCBI Taxonomy" id="2855610"/>
    <lineage>
        <taxon>Bacteria</taxon>
        <taxon>Bacteria division CSSED10-310</taxon>
    </lineage>
</organism>
<comment type="caution">
    <text evidence="2">The sequence shown here is derived from an EMBL/GenBank/DDBJ whole genome shotgun (WGS) entry which is preliminary data.</text>
</comment>
<dbReference type="SUPFAM" id="SSF50998">
    <property type="entry name" value="Quinoprotein alcohol dehydrogenase-like"/>
    <property type="match status" value="1"/>
</dbReference>
<keyword evidence="1" id="KW-0732">Signal</keyword>
<reference evidence="2 3" key="1">
    <citation type="submission" date="2024-09" db="EMBL/GenBank/DDBJ databases">
        <title>Laminarin stimulates single cell rates of sulfate reduction while oxygen inhibits transcriptomic activity in coastal marine sediment.</title>
        <authorList>
            <person name="Lindsay M."/>
            <person name="Orcutt B."/>
            <person name="Emerson D."/>
            <person name="Stepanauskas R."/>
            <person name="D'Angelo T."/>
        </authorList>
    </citation>
    <scope>NUCLEOTIDE SEQUENCE [LARGE SCALE GENOMIC DNA]</scope>
    <source>
        <strain evidence="2">SAG AM-311-K15</strain>
    </source>
</reference>
<protein>
    <recommendedName>
        <fullName evidence="4">Bulb-type lectin domain-containing protein</fullName>
    </recommendedName>
</protein>
<evidence type="ECO:0000256" key="1">
    <source>
        <dbReference type="SAM" id="SignalP"/>
    </source>
</evidence>
<feature type="chain" id="PRO_5046044662" description="Bulb-type lectin domain-containing protein" evidence="1">
    <location>
        <begin position="25"/>
        <end position="388"/>
    </location>
</feature>
<sequence length="388" mass="43383">MKMKNNYQSFIICLFSIASLCLFSCSEEKIDDTSTFIRTFGESRNDAFRAGLQTSDGGYIMCGYTWTDATFVLDMYLVKTDNAGNRLWSKTYGTSKSEIAFSLVETEDQGYVLCGARGDRGVETTILIKTDYQGNPEWLKTFDTPSYCSLERYCSSIQRTSDSGFIICGSMDNDAYLIKTDSEGNELWHQSFGINYQYEFGRSIKQTTDGGFIVLVFSTDDDGIYTYTNVIKTDGLGNEEWSQSYSGSEPYCINQTKDGDYLFCGGDEYNSQPSFLISIDHSGNQKWHKEYYLGEGRSFILLDDGGIVITGCLTESEYQSYDIFLLRTGGQGNELWIKTFGGLTDDFGYDLQCTSDEGYMICGSTWSLGSGGLEDALLIITDPNGDIE</sequence>
<gene>
    <name evidence="2" type="ORF">ACFL27_17065</name>
</gene>
<name>A0ABV6Z0D6_UNCC1</name>
<accession>A0ABV6Z0D6</accession>
<dbReference type="Proteomes" id="UP001594351">
    <property type="component" value="Unassembled WGS sequence"/>
</dbReference>
<evidence type="ECO:0000313" key="3">
    <source>
        <dbReference type="Proteomes" id="UP001594351"/>
    </source>
</evidence>
<dbReference type="PANTHER" id="PTHR42754:SF1">
    <property type="entry name" value="LIPOPROTEIN"/>
    <property type="match status" value="1"/>
</dbReference>
<evidence type="ECO:0000313" key="2">
    <source>
        <dbReference type="EMBL" id="MFC1851905.1"/>
    </source>
</evidence>
<dbReference type="PANTHER" id="PTHR42754">
    <property type="entry name" value="ENDOGLUCANASE"/>
    <property type="match status" value="1"/>
</dbReference>
<feature type="signal peptide" evidence="1">
    <location>
        <begin position="1"/>
        <end position="24"/>
    </location>
</feature>
<keyword evidence="3" id="KW-1185">Reference proteome</keyword>
<proteinExistence type="predicted"/>